<dbReference type="RefSeq" id="WP_130342275.1">
    <property type="nucleotide sequence ID" value="NZ_SGWQ01000001.1"/>
</dbReference>
<dbReference type="EMBL" id="SGWQ01000001">
    <property type="protein sequence ID" value="RZS44611.1"/>
    <property type="molecule type" value="Genomic_DNA"/>
</dbReference>
<keyword evidence="6" id="KW-1185">Reference proteome</keyword>
<dbReference type="Pfam" id="PF14011">
    <property type="entry name" value="ESX-1_EspG"/>
    <property type="match status" value="1"/>
</dbReference>
<accession>A0A4Q7L7J9</accession>
<protein>
    <submittedName>
        <fullName evidence="5">ESAT-6 protein secretion system EspG family protein</fullName>
    </submittedName>
</protein>
<dbReference type="OrthoDB" id="3665265at2"/>
<organism evidence="5 6">
    <name type="scientific">Herbihabitans rhizosphaerae</name>
    <dbReference type="NCBI Taxonomy" id="1872711"/>
    <lineage>
        <taxon>Bacteria</taxon>
        <taxon>Bacillati</taxon>
        <taxon>Actinomycetota</taxon>
        <taxon>Actinomycetes</taxon>
        <taxon>Pseudonocardiales</taxon>
        <taxon>Pseudonocardiaceae</taxon>
        <taxon>Herbihabitans</taxon>
    </lineage>
</organism>
<proteinExistence type="inferred from homology"/>
<evidence type="ECO:0000256" key="4">
    <source>
        <dbReference type="ARBA" id="ARBA00023186"/>
    </source>
</evidence>
<comment type="similarity">
    <text evidence="2">Belongs to the EspG family.</text>
</comment>
<reference evidence="5 6" key="1">
    <citation type="submission" date="2019-02" db="EMBL/GenBank/DDBJ databases">
        <title>Genomic Encyclopedia of Type Strains, Phase IV (KMG-IV): sequencing the most valuable type-strain genomes for metagenomic binning, comparative biology and taxonomic classification.</title>
        <authorList>
            <person name="Goeker M."/>
        </authorList>
    </citation>
    <scope>NUCLEOTIDE SEQUENCE [LARGE SCALE GENOMIC DNA]</scope>
    <source>
        <strain evidence="5 6">DSM 101727</strain>
    </source>
</reference>
<evidence type="ECO:0000313" key="5">
    <source>
        <dbReference type="EMBL" id="RZS44611.1"/>
    </source>
</evidence>
<comment type="subcellular location">
    <subcellularLocation>
        <location evidence="1">Cytoplasm</location>
    </subcellularLocation>
</comment>
<keyword evidence="4" id="KW-0143">Chaperone</keyword>
<sequence length="260" mass="29227">MVLPAAARVDARLLADIAELHNLGELHLTLAEVVWRPNEARAEREREVRDECDRLGWLDRRGRLDVEVETTLRVLCRAATEFYGWVSHRDDDAELITGVVAAAIGREAVLAMRQQDTVWLSQIPNANELAETLVYQLPDVRPADVSPLRVSTKELAATSASGRTRAPGGVAIRRASPEARQIRQIMDLPVRGSGELYAGVRDSRDRYLTSEYPLRYADTDRGRYRARHTPADGVIYLDVGPGTDVDLIRQLRELHEMLTR</sequence>
<comment type="caution">
    <text evidence="5">The sequence shown here is derived from an EMBL/GenBank/DDBJ whole genome shotgun (WGS) entry which is preliminary data.</text>
</comment>
<dbReference type="Proteomes" id="UP000294257">
    <property type="component" value="Unassembled WGS sequence"/>
</dbReference>
<evidence type="ECO:0000313" key="6">
    <source>
        <dbReference type="Proteomes" id="UP000294257"/>
    </source>
</evidence>
<evidence type="ECO:0000256" key="3">
    <source>
        <dbReference type="ARBA" id="ARBA00022490"/>
    </source>
</evidence>
<dbReference type="InterPro" id="IPR025734">
    <property type="entry name" value="EspG"/>
</dbReference>
<evidence type="ECO:0000256" key="1">
    <source>
        <dbReference type="ARBA" id="ARBA00004496"/>
    </source>
</evidence>
<gene>
    <name evidence="5" type="ORF">EV193_101487</name>
</gene>
<keyword evidence="3" id="KW-0963">Cytoplasm</keyword>
<dbReference type="AlphaFoldDB" id="A0A4Q7L7J9"/>
<evidence type="ECO:0000256" key="2">
    <source>
        <dbReference type="ARBA" id="ARBA00006411"/>
    </source>
</evidence>
<name>A0A4Q7L7J9_9PSEU</name>